<dbReference type="PANTHER" id="PTHR41294:SF1">
    <property type="entry name" value="CADMIUM-INDUCED PROTEIN CADI"/>
    <property type="match status" value="1"/>
</dbReference>
<dbReference type="OrthoDB" id="9789608at2"/>
<evidence type="ECO:0000313" key="3">
    <source>
        <dbReference type="Proteomes" id="UP000254537"/>
    </source>
</evidence>
<protein>
    <submittedName>
        <fullName evidence="2">Glyoxalase/bleomycin resistance/dioxygenase family protein</fullName>
    </submittedName>
</protein>
<dbReference type="Gene3D" id="3.10.180.10">
    <property type="entry name" value="2,3-Dihydroxybiphenyl 1,2-Dioxygenase, domain 1"/>
    <property type="match status" value="1"/>
</dbReference>
<dbReference type="GO" id="GO:0051213">
    <property type="term" value="F:dioxygenase activity"/>
    <property type="evidence" value="ECO:0007669"/>
    <property type="project" value="UniProtKB-KW"/>
</dbReference>
<dbReference type="NCBIfam" id="NF041414">
    <property type="entry name" value="ArsI_CadI_VOC"/>
    <property type="match status" value="1"/>
</dbReference>
<dbReference type="InterPro" id="IPR029068">
    <property type="entry name" value="Glyas_Bleomycin-R_OHBP_Dase"/>
</dbReference>
<dbReference type="Pfam" id="PF00903">
    <property type="entry name" value="Glyoxalase"/>
    <property type="match status" value="1"/>
</dbReference>
<dbReference type="InterPro" id="IPR049789">
    <property type="entry name" value="ArsI/CadI-like"/>
</dbReference>
<dbReference type="GO" id="GO:0046686">
    <property type="term" value="P:response to cadmium ion"/>
    <property type="evidence" value="ECO:0007669"/>
    <property type="project" value="TreeGrafter"/>
</dbReference>
<reference evidence="2 3" key="1">
    <citation type="submission" date="2018-07" db="EMBL/GenBank/DDBJ databases">
        <title>Crenobacter cavernae sp. nov., isolated from a karst cave.</title>
        <authorList>
            <person name="Zhu H."/>
        </authorList>
    </citation>
    <scope>NUCLEOTIDE SEQUENCE [LARGE SCALE GENOMIC DNA]</scope>
    <source>
        <strain evidence="2 3">K1W11S-77</strain>
    </source>
</reference>
<dbReference type="PROSITE" id="PS51257">
    <property type="entry name" value="PROKAR_LIPOPROTEIN"/>
    <property type="match status" value="1"/>
</dbReference>
<gene>
    <name evidence="2" type="ORF">DWG20_08005</name>
</gene>
<proteinExistence type="predicted"/>
<feature type="domain" description="VOC" evidence="1">
    <location>
        <begin position="2"/>
        <end position="116"/>
    </location>
</feature>
<organism evidence="2 3">
    <name type="scientific">Crenobacter cavernae</name>
    <dbReference type="NCBI Taxonomy" id="2290923"/>
    <lineage>
        <taxon>Bacteria</taxon>
        <taxon>Pseudomonadati</taxon>
        <taxon>Pseudomonadota</taxon>
        <taxon>Betaproteobacteria</taxon>
        <taxon>Neisseriales</taxon>
        <taxon>Neisseriaceae</taxon>
        <taxon>Crenobacter</taxon>
    </lineage>
</organism>
<evidence type="ECO:0000313" key="2">
    <source>
        <dbReference type="EMBL" id="AXK39381.1"/>
    </source>
</evidence>
<dbReference type="PROSITE" id="PS51819">
    <property type="entry name" value="VOC"/>
    <property type="match status" value="1"/>
</dbReference>
<dbReference type="InterPro" id="IPR037523">
    <property type="entry name" value="VOC_core"/>
</dbReference>
<dbReference type="RefSeq" id="WP_115433316.1">
    <property type="nucleotide sequence ID" value="NZ_CP031337.1"/>
</dbReference>
<dbReference type="AlphaFoldDB" id="A0A345Y629"/>
<keyword evidence="2" id="KW-0223">Dioxygenase</keyword>
<dbReference type="InterPro" id="IPR004360">
    <property type="entry name" value="Glyas_Fos-R_dOase_dom"/>
</dbReference>
<sequence>MKRFHVHVSVENVAQSLAFYSALFGCQPAVVKDDYAKWMLDDPRVNFAISARGAAVGVDHLGIQVDSDEELAALERQLAAADVAMLTQTGTACCYAESDKHWVSDPAGIAWEAYHTLSSVPTFNGAEAVAKASACCAPLKPEPVKLETKPRIRLGECAPGSGCC</sequence>
<dbReference type="SUPFAM" id="SSF54593">
    <property type="entry name" value="Glyoxalase/Bleomycin resistance protein/Dihydroxybiphenyl dioxygenase"/>
    <property type="match status" value="1"/>
</dbReference>
<keyword evidence="2" id="KW-0560">Oxidoreductase</keyword>
<dbReference type="KEGG" id="ccah:DWG20_08005"/>
<dbReference type="InterPro" id="IPR052393">
    <property type="entry name" value="Cadmium-induced_rsp"/>
</dbReference>
<dbReference type="EMBL" id="CP031337">
    <property type="protein sequence ID" value="AXK39381.1"/>
    <property type="molecule type" value="Genomic_DNA"/>
</dbReference>
<accession>A0A345Y629</accession>
<dbReference type="PANTHER" id="PTHR41294">
    <property type="entry name" value="CADMIUM-INDUCED PROTEIN CADI"/>
    <property type="match status" value="1"/>
</dbReference>
<dbReference type="Proteomes" id="UP000254537">
    <property type="component" value="Chromosome"/>
</dbReference>
<evidence type="ECO:0000259" key="1">
    <source>
        <dbReference type="PROSITE" id="PS51819"/>
    </source>
</evidence>
<name>A0A345Y629_9NEIS</name>